<dbReference type="CDD" id="cd12365">
    <property type="entry name" value="RRM_RNPS1"/>
    <property type="match status" value="1"/>
</dbReference>
<evidence type="ECO:0000256" key="4">
    <source>
        <dbReference type="ARBA" id="ARBA00023187"/>
    </source>
</evidence>
<evidence type="ECO:0000256" key="7">
    <source>
        <dbReference type="SAM" id="MobiDB-lite"/>
    </source>
</evidence>
<feature type="region of interest" description="Disordered" evidence="7">
    <location>
        <begin position="232"/>
        <end position="296"/>
    </location>
</feature>
<feature type="compositionally biased region" description="Low complexity" evidence="7">
    <location>
        <begin position="22"/>
        <end position="63"/>
    </location>
</feature>
<feature type="domain" description="RRM" evidence="8">
    <location>
        <begin position="155"/>
        <end position="234"/>
    </location>
</feature>
<dbReference type="GO" id="GO:0005654">
    <property type="term" value="C:nucleoplasm"/>
    <property type="evidence" value="ECO:0007669"/>
    <property type="project" value="TreeGrafter"/>
</dbReference>
<proteinExistence type="predicted"/>
<dbReference type="GO" id="GO:0005737">
    <property type="term" value="C:cytoplasm"/>
    <property type="evidence" value="ECO:0007669"/>
    <property type="project" value="TreeGrafter"/>
</dbReference>
<keyword evidence="5" id="KW-0539">Nucleus</keyword>
<reference evidence="10" key="1">
    <citation type="submission" date="2022-11" db="UniProtKB">
        <authorList>
            <consortium name="WormBaseParasite"/>
        </authorList>
    </citation>
    <scope>IDENTIFICATION</scope>
</reference>
<dbReference type="GO" id="GO:0003723">
    <property type="term" value="F:RNA binding"/>
    <property type="evidence" value="ECO:0007669"/>
    <property type="project" value="UniProtKB-UniRule"/>
</dbReference>
<comment type="subcellular location">
    <subcellularLocation>
        <location evidence="1">Nucleus</location>
    </subcellularLocation>
</comment>
<evidence type="ECO:0000256" key="6">
    <source>
        <dbReference type="PROSITE-ProRule" id="PRU00176"/>
    </source>
</evidence>
<dbReference type="PANTHER" id="PTHR15481">
    <property type="entry name" value="RIBONUCLEIC ACID BINDING PROTEIN S1"/>
    <property type="match status" value="1"/>
</dbReference>
<evidence type="ECO:0000313" key="9">
    <source>
        <dbReference type="Proteomes" id="UP000887581"/>
    </source>
</evidence>
<dbReference type="WBParaSite" id="sdigi.contig39.g2614.t1">
    <property type="protein sequence ID" value="sdigi.contig39.g2614.t1"/>
    <property type="gene ID" value="sdigi.contig39.g2614"/>
</dbReference>
<keyword evidence="9" id="KW-1185">Reference proteome</keyword>
<dbReference type="PANTHER" id="PTHR15481:SF0">
    <property type="entry name" value="LD23870P-RELATED"/>
    <property type="match status" value="1"/>
</dbReference>
<dbReference type="Gene3D" id="3.30.70.330">
    <property type="match status" value="1"/>
</dbReference>
<evidence type="ECO:0000256" key="5">
    <source>
        <dbReference type="ARBA" id="ARBA00023242"/>
    </source>
</evidence>
<evidence type="ECO:0000313" key="10">
    <source>
        <dbReference type="WBParaSite" id="sdigi.contig39.g2614.t1"/>
    </source>
</evidence>
<evidence type="ECO:0000256" key="1">
    <source>
        <dbReference type="ARBA" id="ARBA00004123"/>
    </source>
</evidence>
<evidence type="ECO:0000256" key="2">
    <source>
        <dbReference type="ARBA" id="ARBA00022664"/>
    </source>
</evidence>
<dbReference type="SMART" id="SM00360">
    <property type="entry name" value="RRM"/>
    <property type="match status" value="1"/>
</dbReference>
<evidence type="ECO:0000259" key="8">
    <source>
        <dbReference type="PROSITE" id="PS50102"/>
    </source>
</evidence>
<dbReference type="Proteomes" id="UP000887581">
    <property type="component" value="Unplaced"/>
</dbReference>
<keyword evidence="3 6" id="KW-0694">RNA-binding</keyword>
<keyword evidence="2" id="KW-0507">mRNA processing</keyword>
<dbReference type="InterPro" id="IPR000504">
    <property type="entry name" value="RRM_dom"/>
</dbReference>
<feature type="compositionally biased region" description="Basic residues" evidence="7">
    <location>
        <begin position="282"/>
        <end position="296"/>
    </location>
</feature>
<dbReference type="GO" id="GO:0000398">
    <property type="term" value="P:mRNA splicing, via spliceosome"/>
    <property type="evidence" value="ECO:0007669"/>
    <property type="project" value="TreeGrafter"/>
</dbReference>
<dbReference type="InterPro" id="IPR034201">
    <property type="entry name" value="RNPS1_RRM"/>
</dbReference>
<dbReference type="SMART" id="SM00361">
    <property type="entry name" value="RRM_1"/>
    <property type="match status" value="1"/>
</dbReference>
<accession>A0A915PSB5</accession>
<dbReference type="InterPro" id="IPR035979">
    <property type="entry name" value="RBD_domain_sf"/>
</dbReference>
<feature type="compositionally biased region" description="Basic residues" evidence="7">
    <location>
        <begin position="105"/>
        <end position="126"/>
    </location>
</feature>
<dbReference type="AlphaFoldDB" id="A0A915PSB5"/>
<dbReference type="GO" id="GO:0061574">
    <property type="term" value="C:ASAP complex"/>
    <property type="evidence" value="ECO:0007669"/>
    <property type="project" value="TreeGrafter"/>
</dbReference>
<evidence type="ECO:0000256" key="3">
    <source>
        <dbReference type="ARBA" id="ARBA00022884"/>
    </source>
</evidence>
<dbReference type="SUPFAM" id="SSF54928">
    <property type="entry name" value="RNA-binding domain, RBD"/>
    <property type="match status" value="1"/>
</dbReference>
<protein>
    <submittedName>
        <fullName evidence="10">RRM domain-containing protein</fullName>
    </submittedName>
</protein>
<feature type="region of interest" description="Disordered" evidence="7">
    <location>
        <begin position="1"/>
        <end position="156"/>
    </location>
</feature>
<dbReference type="Pfam" id="PF00076">
    <property type="entry name" value="RRM_1"/>
    <property type="match status" value="1"/>
</dbReference>
<keyword evidence="4" id="KW-0508">mRNA splicing</keyword>
<dbReference type="InterPro" id="IPR003954">
    <property type="entry name" value="RRM_euk-type"/>
</dbReference>
<name>A0A915PSB5_9BILA</name>
<feature type="compositionally biased region" description="Basic and acidic residues" evidence="7">
    <location>
        <begin position="1"/>
        <end position="13"/>
    </location>
</feature>
<dbReference type="InterPro" id="IPR012677">
    <property type="entry name" value="Nucleotide-bd_a/b_plait_sf"/>
</dbReference>
<sequence>MVEGKPTERESKKEVKRRRESSSSSSSDSSSDSTETSSFSDSSSTSRSGTTTSSESSRSPTPKKTTKDRVRSPGRRSRSPRSGVRVDRSEKAVIASSRRSPTPERRRRRSSPSPKRRPSPSPKRRDRSGSRDRRNRSRSRDRKASPVRKATPPPRRLCVRNLSRNVTKEHLSEIFSVYGTLKTCELPMDRQHTHLGRGYGYVEFEQPEDAEKALKHMDGGQIDGQEVTCELTHPPRSTLNGGGRRPLSPLRFRGLSPRRYRSPPRAHGTGGNMVPLGPSRFNRSRSRSPRRRRSRS</sequence>
<organism evidence="9 10">
    <name type="scientific">Setaria digitata</name>
    <dbReference type="NCBI Taxonomy" id="48799"/>
    <lineage>
        <taxon>Eukaryota</taxon>
        <taxon>Metazoa</taxon>
        <taxon>Ecdysozoa</taxon>
        <taxon>Nematoda</taxon>
        <taxon>Chromadorea</taxon>
        <taxon>Rhabditida</taxon>
        <taxon>Spirurina</taxon>
        <taxon>Spiruromorpha</taxon>
        <taxon>Filarioidea</taxon>
        <taxon>Setariidae</taxon>
        <taxon>Setaria</taxon>
    </lineage>
</organism>
<dbReference type="PROSITE" id="PS50102">
    <property type="entry name" value="RRM"/>
    <property type="match status" value="1"/>
</dbReference>